<keyword evidence="8 11" id="KW-0472">Membrane</keyword>
<feature type="compositionally biased region" description="Polar residues" evidence="10">
    <location>
        <begin position="1585"/>
        <end position="1595"/>
    </location>
</feature>
<keyword evidence="9" id="KW-0325">Glycoprotein</keyword>
<dbReference type="GO" id="GO:0006493">
    <property type="term" value="P:protein O-linked glycosylation"/>
    <property type="evidence" value="ECO:0007669"/>
    <property type="project" value="TreeGrafter"/>
</dbReference>
<feature type="region of interest" description="Disordered" evidence="10">
    <location>
        <begin position="78"/>
        <end position="139"/>
    </location>
</feature>
<evidence type="ECO:0000256" key="8">
    <source>
        <dbReference type="ARBA" id="ARBA00023136"/>
    </source>
</evidence>
<proteinExistence type="inferred from homology"/>
<dbReference type="InterPro" id="IPR022751">
    <property type="entry name" value="Alpha_mannosyltransferase"/>
</dbReference>
<accession>A0AAD9S817</accession>
<keyword evidence="5 11" id="KW-0812">Transmembrane</keyword>
<feature type="region of interest" description="Disordered" evidence="10">
    <location>
        <begin position="1492"/>
        <end position="1528"/>
    </location>
</feature>
<feature type="compositionally biased region" description="Polar residues" evidence="10">
    <location>
        <begin position="1076"/>
        <end position="1095"/>
    </location>
</feature>
<dbReference type="SUPFAM" id="SSF53448">
    <property type="entry name" value="Nucleotide-diphospho-sugar transferases"/>
    <property type="match status" value="1"/>
</dbReference>
<name>A0AAD9S817_PHOAM</name>
<evidence type="ECO:0000256" key="11">
    <source>
        <dbReference type="SAM" id="Phobius"/>
    </source>
</evidence>
<comment type="caution">
    <text evidence="12">The sequence shown here is derived from an EMBL/GenBank/DDBJ whole genome shotgun (WGS) entry which is preliminary data.</text>
</comment>
<keyword evidence="6" id="KW-0735">Signal-anchor</keyword>
<dbReference type="PANTHER" id="PTHR31392:SF1">
    <property type="entry name" value="ALPHA-1,3-MANNOSYLTRANSFERASE MNN1-RELATED"/>
    <property type="match status" value="1"/>
</dbReference>
<feature type="compositionally biased region" description="Polar residues" evidence="10">
    <location>
        <begin position="667"/>
        <end position="681"/>
    </location>
</feature>
<evidence type="ECO:0000256" key="1">
    <source>
        <dbReference type="ARBA" id="ARBA00004606"/>
    </source>
</evidence>
<feature type="compositionally biased region" description="Low complexity" evidence="10">
    <location>
        <begin position="721"/>
        <end position="734"/>
    </location>
</feature>
<evidence type="ECO:0000256" key="9">
    <source>
        <dbReference type="ARBA" id="ARBA00023180"/>
    </source>
</evidence>
<sequence length="1611" mass="180339">MLKKSLNMGALFSPPDSPLKEGRILLPLSGNSRSALKTRRILLMIWLFLIIAFIYEYYPYSQDQELILPPQNVAPSVQENAAPEGVVPTEESLADDVDGPHPDIPFDPPGQTPLTEQDHQGHRNGLKRPGGGSARKTHEIVPTKDFDEAFRRIINLLPGELEIRGLLQPLDSMTGEARLRELGVRTRNYKKYLEAWEDLHLVPDSEGGTYIRDDVLQYIQDQHRISNNEEDGYNDLAETVHAYESYRQLLVRLSELLFPFTAPYFPDHMTLRSHIQKGGRGIALTAGNDQVAYLLTQIPILRRLGCDLPIEVMYASDADLNRDSRQDLEDLEGVVTRDIGAMVRDQGWTLAGWAIKPFAILLSSFREVIFIDSDSFFFRNPEVMFDDPGYVKTGALFFRDRLIMPELRRRWLQSILPQPVSRNVKQSRLWSGDSGHQQESGVLVVDTYRHFMAMLLVTRMNGPDRDGNRDDHKVGVYDMVYGDKETFWLGFELVGDTDYVFHQGDTGTLGVMKPSEEQDKPDLSQWAAPENITDPESENELDPEAAVPSAVPQPSRKMCAPQLLHLDLDGKPFWFNGGLVMNKFLDRRQWKFGTFESYLIEPHDIREPGAWILGDGNMCCLTTDHDLYGILTPAEKDLLEEMITTSNPAAANGGGTSPKRHARHTQQRTSDLAGSDPQSLSGGYKMWSSVPSDVSLPHPLESLVDSIRKHRAPSLGPLLGSQSQVSDQTSQTLTNAKMLPNTPRQRSFAQALTPPHDPETKPPNTPRLQRSFVQWMTPPNDPETKSHLSPSFPSRIRRDSEQCEPKGQIGKEALDAMPSSKSGLSELLQIEDCGRDTHSVISSNEGYSVRLVHQDSTAVHNPSINPYSDGWNYRASPAPQAFDMLVDNTIPIPPSPLGLYLGNSLYIPPSPLRMVNTASVPLHEPRPLEAAVIAVHPKTKPECWEHGCNGREFQTFASLLQHEHDQGLKCTRSDCGVHFSRKEILDKDLLHQEPCQTRVAAVAGSESQMPLREDTGQIEMEYQGLFSTLSIPSVPMKPPRAYFSNTRPVLGDRLSTRFIEGHSVPSSIHLDGPASSPATNTNLSPTASSESTLEQISKGKTALTSDDDNTGPTPEFIPRDMLDMSERGSFESLSVSESLISLASLVESRRDIFIDRTISWIVSWIDSKLAVLAFQTHGTSEGEGSRGPPWSQVKTCGTSKRPALEKRKGCHKGSGDEDTDGEDCMPPPSQKSGTEDKEETVEFACPFLKHNPRRYGQIRRCSYSGWKAIYRLKEHLYRCHQKPPFQCIRCCMTFRFSEQLVQHSQAETACDVVRDESRREGISQDQLMKLKSRKRNREASTEHDKWIQVYKILFPNDYHIPSPYFQRGGPVEGQESCNLTDLREHFGRELPRLIRPQLEESVDATIREALGNGVLEGLVRDIFTQLFSTFTQKTPEMSVPGIGNTERGVAPLTAEIFPQLTLTGNDAVASHNVQAFGTEQNTSTDWAMSCEPGIEQPESSRRASQHHENNVQKWRIENGFSTEIDPGPSRHLSEDFSCFSSTTTNNMTEVASLSDLIDFEDFDEEIAAWLGQPDEASSRADSGYFSLQSGGSMENVSWKGKEKEVARGPNQ</sequence>
<gene>
    <name evidence="12" type="ORF">N8I77_010260</name>
</gene>
<dbReference type="PANTHER" id="PTHR31392">
    <property type="entry name" value="ALPHA-1,3-MANNOSYLTRANSFERASE MNN1-RELATED"/>
    <property type="match status" value="1"/>
</dbReference>
<feature type="region of interest" description="Disordered" evidence="10">
    <location>
        <begin position="1178"/>
        <end position="1237"/>
    </location>
</feature>
<feature type="region of interest" description="Disordered" evidence="10">
    <location>
        <begin position="1573"/>
        <end position="1611"/>
    </location>
</feature>
<evidence type="ECO:0000256" key="5">
    <source>
        <dbReference type="ARBA" id="ARBA00022692"/>
    </source>
</evidence>
<feature type="compositionally biased region" description="Basic and acidic residues" evidence="10">
    <location>
        <begin position="1599"/>
        <end position="1611"/>
    </location>
</feature>
<evidence type="ECO:0000256" key="2">
    <source>
        <dbReference type="ARBA" id="ARBA00009105"/>
    </source>
</evidence>
<evidence type="ECO:0000256" key="4">
    <source>
        <dbReference type="ARBA" id="ARBA00022679"/>
    </source>
</evidence>
<keyword evidence="7 11" id="KW-1133">Transmembrane helix</keyword>
<evidence type="ECO:0000256" key="3">
    <source>
        <dbReference type="ARBA" id="ARBA00022676"/>
    </source>
</evidence>
<evidence type="ECO:0000313" key="13">
    <source>
        <dbReference type="Proteomes" id="UP001265746"/>
    </source>
</evidence>
<feature type="region of interest" description="Disordered" evidence="10">
    <location>
        <begin position="1065"/>
        <end position="1119"/>
    </location>
</feature>
<feature type="region of interest" description="Disordered" evidence="10">
    <location>
        <begin position="777"/>
        <end position="803"/>
    </location>
</feature>
<feature type="compositionally biased region" description="Acidic residues" evidence="10">
    <location>
        <begin position="533"/>
        <end position="543"/>
    </location>
</feature>
<dbReference type="GO" id="GO:0005794">
    <property type="term" value="C:Golgi apparatus"/>
    <property type="evidence" value="ECO:0007669"/>
    <property type="project" value="TreeGrafter"/>
</dbReference>
<feature type="region of interest" description="Disordered" evidence="10">
    <location>
        <begin position="533"/>
        <end position="554"/>
    </location>
</feature>
<dbReference type="EMBL" id="JAUJFL010000006">
    <property type="protein sequence ID" value="KAK2600751.1"/>
    <property type="molecule type" value="Genomic_DNA"/>
</dbReference>
<evidence type="ECO:0000313" key="12">
    <source>
        <dbReference type="EMBL" id="KAK2600751.1"/>
    </source>
</evidence>
<feature type="compositionally biased region" description="Pro residues" evidence="10">
    <location>
        <begin position="102"/>
        <end position="111"/>
    </location>
</feature>
<dbReference type="GO" id="GO:0000033">
    <property type="term" value="F:alpha-1,3-mannosyltransferase activity"/>
    <property type="evidence" value="ECO:0007669"/>
    <property type="project" value="TreeGrafter"/>
</dbReference>
<reference evidence="12" key="1">
    <citation type="submission" date="2023-06" db="EMBL/GenBank/DDBJ databases">
        <authorList>
            <person name="Noh H."/>
        </authorList>
    </citation>
    <scope>NUCLEOTIDE SEQUENCE</scope>
    <source>
        <strain evidence="12">DUCC20226</strain>
    </source>
</reference>
<feature type="region of interest" description="Disordered" evidence="10">
    <location>
        <begin position="748"/>
        <end position="767"/>
    </location>
</feature>
<dbReference type="InterPro" id="IPR029044">
    <property type="entry name" value="Nucleotide-diphossugar_trans"/>
</dbReference>
<comment type="similarity">
    <text evidence="2">Belongs to the MNN1/MNT family.</text>
</comment>
<feature type="region of interest" description="Disordered" evidence="10">
    <location>
        <begin position="647"/>
        <end position="685"/>
    </location>
</feature>
<comment type="subcellular location">
    <subcellularLocation>
        <location evidence="1">Membrane</location>
        <topology evidence="1">Single-pass type II membrane protein</topology>
    </subcellularLocation>
</comment>
<keyword evidence="13" id="KW-1185">Reference proteome</keyword>
<feature type="transmembrane region" description="Helical" evidence="11">
    <location>
        <begin position="41"/>
        <end position="58"/>
    </location>
</feature>
<organism evidence="12 13">
    <name type="scientific">Phomopsis amygdali</name>
    <name type="common">Fusicoccum amygdali</name>
    <dbReference type="NCBI Taxonomy" id="1214568"/>
    <lineage>
        <taxon>Eukaryota</taxon>
        <taxon>Fungi</taxon>
        <taxon>Dikarya</taxon>
        <taxon>Ascomycota</taxon>
        <taxon>Pezizomycotina</taxon>
        <taxon>Sordariomycetes</taxon>
        <taxon>Sordariomycetidae</taxon>
        <taxon>Diaporthales</taxon>
        <taxon>Diaporthaceae</taxon>
        <taxon>Diaporthe</taxon>
    </lineage>
</organism>
<keyword evidence="3" id="KW-0328">Glycosyltransferase</keyword>
<evidence type="ECO:0000256" key="6">
    <source>
        <dbReference type="ARBA" id="ARBA00022968"/>
    </source>
</evidence>
<evidence type="ECO:0000256" key="10">
    <source>
        <dbReference type="SAM" id="MobiDB-lite"/>
    </source>
</evidence>
<protein>
    <submittedName>
        <fullName evidence="12">Uncharacterized protein</fullName>
    </submittedName>
</protein>
<dbReference type="GO" id="GO:0016020">
    <property type="term" value="C:membrane"/>
    <property type="evidence" value="ECO:0007669"/>
    <property type="project" value="UniProtKB-SubCell"/>
</dbReference>
<dbReference type="Proteomes" id="UP001265746">
    <property type="component" value="Unassembled WGS sequence"/>
</dbReference>
<keyword evidence="4" id="KW-0808">Transferase</keyword>
<evidence type="ECO:0000256" key="7">
    <source>
        <dbReference type="ARBA" id="ARBA00022989"/>
    </source>
</evidence>
<dbReference type="Pfam" id="PF11051">
    <property type="entry name" value="Mannosyl_trans3"/>
    <property type="match status" value="1"/>
</dbReference>
<feature type="compositionally biased region" description="Basic and acidic residues" evidence="10">
    <location>
        <begin position="1498"/>
        <end position="1516"/>
    </location>
</feature>
<feature type="region of interest" description="Disordered" evidence="10">
    <location>
        <begin position="714"/>
        <end position="743"/>
    </location>
</feature>